<name>H3AUD8_LATCH</name>
<reference evidence="1" key="3">
    <citation type="submission" date="2025-09" db="UniProtKB">
        <authorList>
            <consortium name="Ensembl"/>
        </authorList>
    </citation>
    <scope>IDENTIFICATION</scope>
</reference>
<dbReference type="InterPro" id="IPR012337">
    <property type="entry name" value="RNaseH-like_sf"/>
</dbReference>
<organism evidence="1 2">
    <name type="scientific">Latimeria chalumnae</name>
    <name type="common">Coelacanth</name>
    <dbReference type="NCBI Taxonomy" id="7897"/>
    <lineage>
        <taxon>Eukaryota</taxon>
        <taxon>Metazoa</taxon>
        <taxon>Chordata</taxon>
        <taxon>Craniata</taxon>
        <taxon>Vertebrata</taxon>
        <taxon>Euteleostomi</taxon>
        <taxon>Coelacanthiformes</taxon>
        <taxon>Coelacanthidae</taxon>
        <taxon>Latimeria</taxon>
    </lineage>
</organism>
<reference evidence="1" key="2">
    <citation type="submission" date="2025-08" db="UniProtKB">
        <authorList>
            <consortium name="Ensembl"/>
        </authorList>
    </citation>
    <scope>IDENTIFICATION</scope>
</reference>
<reference evidence="2" key="1">
    <citation type="submission" date="2011-08" db="EMBL/GenBank/DDBJ databases">
        <title>The draft genome of Latimeria chalumnae.</title>
        <authorList>
            <person name="Di Palma F."/>
            <person name="Alfoldi J."/>
            <person name="Johnson J."/>
            <person name="Berlin A."/>
            <person name="Gnerre S."/>
            <person name="Jaffe D."/>
            <person name="MacCallum I."/>
            <person name="Young S."/>
            <person name="Walker B.J."/>
            <person name="Lander E."/>
            <person name="Lindblad-Toh K."/>
        </authorList>
    </citation>
    <scope>NUCLEOTIDE SEQUENCE [LARGE SCALE GENOMIC DNA]</scope>
    <source>
        <strain evidence="2">Wild caught</strain>
    </source>
</reference>
<accession>H3AUD8</accession>
<proteinExistence type="predicted"/>
<evidence type="ECO:0000313" key="1">
    <source>
        <dbReference type="Ensembl" id="ENSLACP00000013259.1"/>
    </source>
</evidence>
<dbReference type="AlphaFoldDB" id="H3AUD8"/>
<dbReference type="Proteomes" id="UP000008672">
    <property type="component" value="Unassembled WGS sequence"/>
</dbReference>
<dbReference type="HOGENOM" id="CLU_013265_3_0_1"/>
<dbReference type="EMBL" id="AFYH01154762">
    <property type="status" value="NOT_ANNOTATED_CDS"/>
    <property type="molecule type" value="Genomic_DNA"/>
</dbReference>
<dbReference type="InParanoid" id="H3AUD8"/>
<sequence length="601" mass="69491">KYRPEWEVMPDLRGWLTPHESDPYKAKCKVYNAVMLVEVLVLKLHSQRNKHCQNMKTCHSLGNNEEHMIQMCEIKLAAFLAENNIPFVAADHLTDVLKNVFDSKIAQNMSLKRTKATSIIRNVVATNHKEELCEMLHSNKFSILMDESTDISSMKTACVVIKKIESKFFELVQVFANPDDASQGATGAKLYDLLVGTLKKHSITDENLIGFIADGVSVMMREHNSVAKNYSGITVMMCVCHSAYLCASEACKVLPRRCEDLARNVYNFFKCSSKRKSSFVQFQVFVDTEIHKILHPSQTRWLSLLAVVKRLLEQWNALKLFFTDAWLSQRLIAVEEIFQWLHDPFMHLYYLFLEWILPKFVTFNQFFQETQVLITELHKKMRLVYTEVLLRYLDRNYVLQTDLEAVNPTRQNKVLPNTQLYLGVNVMMATAKQEIANNPKLLNDFYNNCREFLKESCLQMKKRYKFNDPVLHNLQKLTPKTALSIAERKKFPSIYPLAVVLPRLISSNDDIQTLDDEWRRLPLVAKTLPDNIVNQQEPDIFWGELLHFEDNSGSTEFAHLSKFALLALTTTADCERVFSNINLTKTKTRHRLTTEALNGCL</sequence>
<dbReference type="Ensembl" id="ENSLACT00000013355.1">
    <property type="protein sequence ID" value="ENSLACP00000013259.1"/>
    <property type="gene ID" value="ENSLACG00000011672.1"/>
</dbReference>
<dbReference type="GeneTree" id="ENSGT00940000166400"/>
<evidence type="ECO:0008006" key="3">
    <source>
        <dbReference type="Google" id="ProtNLM"/>
    </source>
</evidence>
<dbReference type="eggNOG" id="ENOG502RZBP">
    <property type="taxonomic scope" value="Eukaryota"/>
</dbReference>
<dbReference type="PANTHER" id="PTHR37162">
    <property type="entry name" value="HAT FAMILY DIMERISATION DOMAINCONTAINING PROTEIN-RELATED"/>
    <property type="match status" value="1"/>
</dbReference>
<dbReference type="OMA" id="YLCASEA"/>
<dbReference type="SUPFAM" id="SSF53098">
    <property type="entry name" value="Ribonuclease H-like"/>
    <property type="match status" value="1"/>
</dbReference>
<keyword evidence="2" id="KW-1185">Reference proteome</keyword>
<evidence type="ECO:0000313" key="2">
    <source>
        <dbReference type="Proteomes" id="UP000008672"/>
    </source>
</evidence>
<dbReference type="PANTHER" id="PTHR37162:SF1">
    <property type="entry name" value="BED-TYPE DOMAIN-CONTAINING PROTEIN"/>
    <property type="match status" value="1"/>
</dbReference>
<protein>
    <recommendedName>
        <fullName evidence="3">HAT C-terminal dimerisation domain-containing protein</fullName>
    </recommendedName>
</protein>